<organism evidence="2">
    <name type="scientific">uncultured Acetobacteraceae bacterium</name>
    <dbReference type="NCBI Taxonomy" id="169975"/>
    <lineage>
        <taxon>Bacteria</taxon>
        <taxon>Pseudomonadati</taxon>
        <taxon>Pseudomonadota</taxon>
        <taxon>Alphaproteobacteria</taxon>
        <taxon>Acetobacterales</taxon>
        <taxon>Acetobacteraceae</taxon>
        <taxon>environmental samples</taxon>
    </lineage>
</organism>
<feature type="non-terminal residue" evidence="2">
    <location>
        <position position="1"/>
    </location>
</feature>
<dbReference type="AlphaFoldDB" id="A0A6J4JR22"/>
<feature type="region of interest" description="Disordered" evidence="1">
    <location>
        <begin position="1"/>
        <end position="95"/>
    </location>
</feature>
<gene>
    <name evidence="2" type="ORF">AVDCRST_MAG04-4030</name>
</gene>
<proteinExistence type="predicted"/>
<evidence type="ECO:0000256" key="1">
    <source>
        <dbReference type="SAM" id="MobiDB-lite"/>
    </source>
</evidence>
<dbReference type="EMBL" id="CADCTL010000307">
    <property type="protein sequence ID" value="CAA9285323.1"/>
    <property type="molecule type" value="Genomic_DNA"/>
</dbReference>
<accession>A0A6J4JR22</accession>
<reference evidence="2" key="1">
    <citation type="submission" date="2020-02" db="EMBL/GenBank/DDBJ databases">
        <authorList>
            <person name="Meier V. D."/>
        </authorList>
    </citation>
    <scope>NUCLEOTIDE SEQUENCE</scope>
    <source>
        <strain evidence="2">AVDCRST_MAG04</strain>
    </source>
</reference>
<name>A0A6J4JR22_9PROT</name>
<feature type="compositionally biased region" description="Basic residues" evidence="1">
    <location>
        <begin position="48"/>
        <end position="89"/>
    </location>
</feature>
<protein>
    <submittedName>
        <fullName evidence="2">Uncharacterized protein</fullName>
    </submittedName>
</protein>
<sequence>DDQHDDPRPVRHRLVARRRRAGVRARRHDHRPRSAARQPARSHGAEQRRHRQQRRAALHGRARRAPGKRGDARRRRYGRAVRHRPRQRRSGADQL</sequence>
<feature type="compositionally biased region" description="Basic residues" evidence="1">
    <location>
        <begin position="10"/>
        <end position="34"/>
    </location>
</feature>
<evidence type="ECO:0000313" key="2">
    <source>
        <dbReference type="EMBL" id="CAA9285323.1"/>
    </source>
</evidence>
<feature type="non-terminal residue" evidence="2">
    <location>
        <position position="95"/>
    </location>
</feature>